<evidence type="ECO:0000256" key="1">
    <source>
        <dbReference type="SAM" id="MobiDB-lite"/>
    </source>
</evidence>
<dbReference type="Proteomes" id="UP001516400">
    <property type="component" value="Unassembled WGS sequence"/>
</dbReference>
<organism evidence="2 3">
    <name type="scientific">Cryptolaemus montrouzieri</name>
    <dbReference type="NCBI Taxonomy" id="559131"/>
    <lineage>
        <taxon>Eukaryota</taxon>
        <taxon>Metazoa</taxon>
        <taxon>Ecdysozoa</taxon>
        <taxon>Arthropoda</taxon>
        <taxon>Hexapoda</taxon>
        <taxon>Insecta</taxon>
        <taxon>Pterygota</taxon>
        <taxon>Neoptera</taxon>
        <taxon>Endopterygota</taxon>
        <taxon>Coleoptera</taxon>
        <taxon>Polyphaga</taxon>
        <taxon>Cucujiformia</taxon>
        <taxon>Coccinelloidea</taxon>
        <taxon>Coccinellidae</taxon>
        <taxon>Scymninae</taxon>
        <taxon>Scymnini</taxon>
        <taxon>Cryptolaemus</taxon>
    </lineage>
</organism>
<keyword evidence="3" id="KW-1185">Reference proteome</keyword>
<feature type="compositionally biased region" description="Acidic residues" evidence="1">
    <location>
        <begin position="21"/>
        <end position="34"/>
    </location>
</feature>
<name>A0ABD2MZN8_9CUCU</name>
<sequence>MFSRSQILVELAVNQRRDSSSESELDSESSEEFLSDIKVSESDTEDDIPEHVEELEESDAAGGYSINSSMNCKLPNTDANWIEIEASEELFPLTCSTNQDREHSS</sequence>
<reference evidence="2 3" key="1">
    <citation type="journal article" date="2021" name="BMC Biol.">
        <title>Horizontally acquired antibacterial genes associated with adaptive radiation of ladybird beetles.</title>
        <authorList>
            <person name="Li H.S."/>
            <person name="Tang X.F."/>
            <person name="Huang Y.H."/>
            <person name="Xu Z.Y."/>
            <person name="Chen M.L."/>
            <person name="Du X.Y."/>
            <person name="Qiu B.Y."/>
            <person name="Chen P.T."/>
            <person name="Zhang W."/>
            <person name="Slipinski A."/>
            <person name="Escalona H.E."/>
            <person name="Waterhouse R.M."/>
            <person name="Zwick A."/>
            <person name="Pang H."/>
        </authorList>
    </citation>
    <scope>NUCLEOTIDE SEQUENCE [LARGE SCALE GENOMIC DNA]</scope>
    <source>
        <strain evidence="2">SYSU2018</strain>
    </source>
</reference>
<dbReference type="EMBL" id="JABFTP020000042">
    <property type="protein sequence ID" value="KAL3271874.1"/>
    <property type="molecule type" value="Genomic_DNA"/>
</dbReference>
<evidence type="ECO:0000313" key="2">
    <source>
        <dbReference type="EMBL" id="KAL3271874.1"/>
    </source>
</evidence>
<accession>A0ABD2MZN8</accession>
<feature type="compositionally biased region" description="Acidic residues" evidence="1">
    <location>
        <begin position="42"/>
        <end position="51"/>
    </location>
</feature>
<feature type="region of interest" description="Disordered" evidence="1">
    <location>
        <begin position="14"/>
        <end position="51"/>
    </location>
</feature>
<comment type="caution">
    <text evidence="2">The sequence shown here is derived from an EMBL/GenBank/DDBJ whole genome shotgun (WGS) entry which is preliminary data.</text>
</comment>
<protein>
    <submittedName>
        <fullName evidence="2">Uncharacterized protein</fullName>
    </submittedName>
</protein>
<dbReference type="AlphaFoldDB" id="A0ABD2MZN8"/>
<proteinExistence type="predicted"/>
<evidence type="ECO:0000313" key="3">
    <source>
        <dbReference type="Proteomes" id="UP001516400"/>
    </source>
</evidence>
<gene>
    <name evidence="2" type="ORF">HHI36_022344</name>
</gene>